<dbReference type="Gene3D" id="1.10.10.60">
    <property type="entry name" value="Homeodomain-like"/>
    <property type="match status" value="1"/>
</dbReference>
<dbReference type="Pfam" id="PF00158">
    <property type="entry name" value="Sigma54_activat"/>
    <property type="match status" value="1"/>
</dbReference>
<organism evidence="7 8">
    <name type="scientific">Megasphaera hominis</name>
    <dbReference type="NCBI Taxonomy" id="159836"/>
    <lineage>
        <taxon>Bacteria</taxon>
        <taxon>Bacillati</taxon>
        <taxon>Bacillota</taxon>
        <taxon>Negativicutes</taxon>
        <taxon>Veillonellales</taxon>
        <taxon>Veillonellaceae</taxon>
        <taxon>Megasphaera</taxon>
    </lineage>
</organism>
<dbReference type="PANTHER" id="PTHR32071">
    <property type="entry name" value="TRANSCRIPTIONAL REGULATORY PROTEIN"/>
    <property type="match status" value="1"/>
</dbReference>
<dbReference type="Pfam" id="PF06506">
    <property type="entry name" value="PrpR_N"/>
    <property type="match status" value="1"/>
</dbReference>
<dbReference type="PROSITE" id="PS50112">
    <property type="entry name" value="PAS"/>
    <property type="match status" value="1"/>
</dbReference>
<dbReference type="InterPro" id="IPR025943">
    <property type="entry name" value="Sigma_54_int_dom_ATP-bd_2"/>
</dbReference>
<name>A0ABR6VJG9_9FIRM</name>
<dbReference type="InterPro" id="IPR010524">
    <property type="entry name" value="Sig_transdc_resp-reg_PrpR_N"/>
</dbReference>
<dbReference type="Gene3D" id="3.40.50.2300">
    <property type="match status" value="1"/>
</dbReference>
<dbReference type="SUPFAM" id="SSF159800">
    <property type="entry name" value="PrpR receptor domain-like"/>
    <property type="match status" value="1"/>
</dbReference>
<dbReference type="Gene3D" id="3.40.50.10660">
    <property type="entry name" value="PrpR receptor domain-like"/>
    <property type="match status" value="1"/>
</dbReference>
<evidence type="ECO:0000259" key="6">
    <source>
        <dbReference type="PROSITE" id="PS50112"/>
    </source>
</evidence>
<evidence type="ECO:0000256" key="1">
    <source>
        <dbReference type="ARBA" id="ARBA00022741"/>
    </source>
</evidence>
<dbReference type="InterPro" id="IPR009057">
    <property type="entry name" value="Homeodomain-like_sf"/>
</dbReference>
<dbReference type="Pfam" id="PF00989">
    <property type="entry name" value="PAS"/>
    <property type="match status" value="1"/>
</dbReference>
<dbReference type="InterPro" id="IPR027417">
    <property type="entry name" value="P-loop_NTPase"/>
</dbReference>
<dbReference type="Gene3D" id="1.10.8.60">
    <property type="match status" value="1"/>
</dbReference>
<dbReference type="NCBIfam" id="TIGR00229">
    <property type="entry name" value="sensory_box"/>
    <property type="match status" value="1"/>
</dbReference>
<sequence length="644" mass="71663">MKITFFLPYMEMKDVVSQTFVEQQKQDTEAWQLETILKLGTQILGDISVSGDVVIARGATYRKLKKILHHVPVTELKISGYDIMRAALACKKEYGDGRIGFIGTQEMIYGTQNISQLIPVELVTAEADEEKEIHAQLVRMRDQGIRAVIGGVTATIIARQLGFSVVRISSGKEAVYQALVEAKRAYHLSLQERRRAELFQVILNYTSDGMIAVDRNGEILMINREAANITGLSPQCGGQRLVSLLPQLPLQMVLETGQPVLNHIVRVNDQDINLNCVPMQAGEQTIGAVAAFQPVLKVQNLGNEIRRKKNKKGHVAKATFADIFGDSPALKDTIHLAQQYSKSDANVLVNGETGTGKELFAQSIHNASRRRNEPFVAINCAVLSENLLESELFGYVEGAFTDARKGGKIGLFEAAHNGTLFLDEIAEISPRMQGLLLRVLQEHEIMRVGDDQIIPVNVRVIAATNRDLAQMSRAGLFRLDLYYRLNTLHLVLPPLRERGTDVVTLFKRFLTTIYNRNGIIWNGMTAQAEQCLLQQPWAGNIRELYNVAERVAVFTEGRELQESDLRVALTGGVYGNAAKAVSVETDTKAEAAMPESETALPGSGMDEYERIRAALEKTHYHYGKAAELLGMSRTTLWRKMKQFK</sequence>
<keyword evidence="2" id="KW-0067">ATP-binding</keyword>
<dbReference type="PROSITE" id="PS00676">
    <property type="entry name" value="SIGMA54_INTERACT_2"/>
    <property type="match status" value="1"/>
</dbReference>
<dbReference type="RefSeq" id="WP_186503014.1">
    <property type="nucleotide sequence ID" value="NZ_JACOGK010000015.1"/>
</dbReference>
<dbReference type="EMBL" id="JACOGK010000015">
    <property type="protein sequence ID" value="MBC3536859.1"/>
    <property type="molecule type" value="Genomic_DNA"/>
</dbReference>
<dbReference type="InterPro" id="IPR013767">
    <property type="entry name" value="PAS_fold"/>
</dbReference>
<keyword evidence="8" id="KW-1185">Reference proteome</keyword>
<feature type="domain" description="PAS" evidence="6">
    <location>
        <begin position="195"/>
        <end position="235"/>
    </location>
</feature>
<dbReference type="InterPro" id="IPR058031">
    <property type="entry name" value="AAA_lid_NorR"/>
</dbReference>
<dbReference type="Proteomes" id="UP000606870">
    <property type="component" value="Unassembled WGS sequence"/>
</dbReference>
<dbReference type="Pfam" id="PF25601">
    <property type="entry name" value="AAA_lid_14"/>
    <property type="match status" value="1"/>
</dbReference>
<keyword evidence="4" id="KW-0804">Transcription</keyword>
<accession>A0ABR6VJG9</accession>
<protein>
    <submittedName>
        <fullName evidence="7">Sigma 54-interacting transcriptional regulator</fullName>
    </submittedName>
</protein>
<reference evidence="7 8" key="1">
    <citation type="submission" date="2020-08" db="EMBL/GenBank/DDBJ databases">
        <authorList>
            <person name="Liu C."/>
            <person name="Sun Q."/>
        </authorList>
    </citation>
    <scope>NUCLEOTIDE SEQUENCE [LARGE SCALE GENOMIC DNA]</scope>
    <source>
        <strain evidence="7 8">NSJ-59</strain>
    </source>
</reference>
<dbReference type="InterPro" id="IPR002078">
    <property type="entry name" value="Sigma_54_int"/>
</dbReference>
<dbReference type="Gene3D" id="3.30.450.20">
    <property type="entry name" value="PAS domain"/>
    <property type="match status" value="1"/>
</dbReference>
<dbReference type="CDD" id="cd00009">
    <property type="entry name" value="AAA"/>
    <property type="match status" value="1"/>
</dbReference>
<dbReference type="SUPFAM" id="SSF46689">
    <property type="entry name" value="Homeodomain-like"/>
    <property type="match status" value="1"/>
</dbReference>
<dbReference type="SUPFAM" id="SSF52540">
    <property type="entry name" value="P-loop containing nucleoside triphosphate hydrolases"/>
    <property type="match status" value="1"/>
</dbReference>
<dbReference type="PANTHER" id="PTHR32071:SF121">
    <property type="entry name" value="SIGMA L-DEPENDENT TRANSCRIPTIONAL REGULATOR YQIR-RELATED"/>
    <property type="match status" value="1"/>
</dbReference>
<dbReference type="SMART" id="SM00382">
    <property type="entry name" value="AAA"/>
    <property type="match status" value="1"/>
</dbReference>
<dbReference type="CDD" id="cd00130">
    <property type="entry name" value="PAS"/>
    <property type="match status" value="1"/>
</dbReference>
<evidence type="ECO:0000256" key="3">
    <source>
        <dbReference type="ARBA" id="ARBA00023015"/>
    </source>
</evidence>
<evidence type="ECO:0000256" key="4">
    <source>
        <dbReference type="ARBA" id="ARBA00023163"/>
    </source>
</evidence>
<dbReference type="SUPFAM" id="SSF55785">
    <property type="entry name" value="PYP-like sensor domain (PAS domain)"/>
    <property type="match status" value="1"/>
</dbReference>
<evidence type="ECO:0000259" key="5">
    <source>
        <dbReference type="PROSITE" id="PS50045"/>
    </source>
</evidence>
<dbReference type="PROSITE" id="PS50045">
    <property type="entry name" value="SIGMA54_INTERACT_4"/>
    <property type="match status" value="1"/>
</dbReference>
<feature type="domain" description="Sigma-54 factor interaction" evidence="5">
    <location>
        <begin position="323"/>
        <end position="553"/>
    </location>
</feature>
<dbReference type="InterPro" id="IPR000014">
    <property type="entry name" value="PAS"/>
</dbReference>
<dbReference type="InterPro" id="IPR002197">
    <property type="entry name" value="HTH_Fis"/>
</dbReference>
<evidence type="ECO:0000313" key="7">
    <source>
        <dbReference type="EMBL" id="MBC3536859.1"/>
    </source>
</evidence>
<dbReference type="SMART" id="SM00091">
    <property type="entry name" value="PAS"/>
    <property type="match status" value="1"/>
</dbReference>
<dbReference type="InterPro" id="IPR025662">
    <property type="entry name" value="Sigma_54_int_dom_ATP-bd_1"/>
</dbReference>
<keyword evidence="1" id="KW-0547">Nucleotide-binding</keyword>
<dbReference type="Gene3D" id="3.40.50.300">
    <property type="entry name" value="P-loop containing nucleotide triphosphate hydrolases"/>
    <property type="match status" value="1"/>
</dbReference>
<gene>
    <name evidence="7" type="ORF">H8J70_06315</name>
</gene>
<comment type="caution">
    <text evidence="7">The sequence shown here is derived from an EMBL/GenBank/DDBJ whole genome shotgun (WGS) entry which is preliminary data.</text>
</comment>
<keyword evidence="3" id="KW-0805">Transcription regulation</keyword>
<dbReference type="InterPro" id="IPR035965">
    <property type="entry name" value="PAS-like_dom_sf"/>
</dbReference>
<evidence type="ECO:0000256" key="2">
    <source>
        <dbReference type="ARBA" id="ARBA00022840"/>
    </source>
</evidence>
<dbReference type="Pfam" id="PF02954">
    <property type="entry name" value="HTH_8"/>
    <property type="match status" value="1"/>
</dbReference>
<dbReference type="PRINTS" id="PR01590">
    <property type="entry name" value="HTHFIS"/>
</dbReference>
<evidence type="ECO:0000313" key="8">
    <source>
        <dbReference type="Proteomes" id="UP000606870"/>
    </source>
</evidence>
<proteinExistence type="predicted"/>
<dbReference type="PROSITE" id="PS00675">
    <property type="entry name" value="SIGMA54_INTERACT_1"/>
    <property type="match status" value="1"/>
</dbReference>
<dbReference type="InterPro" id="IPR003593">
    <property type="entry name" value="AAA+_ATPase"/>
</dbReference>